<keyword evidence="3" id="KW-1185">Reference proteome</keyword>
<reference evidence="2 3" key="1">
    <citation type="submission" date="2024-02" db="EMBL/GenBank/DDBJ databases">
        <title>De novo assembly and annotation of 12 fungi associated with fruit tree decline syndrome in Ontario, Canada.</title>
        <authorList>
            <person name="Sulman M."/>
            <person name="Ellouze W."/>
            <person name="Ilyukhin E."/>
        </authorList>
    </citation>
    <scope>NUCLEOTIDE SEQUENCE [LARGE SCALE GENOMIC DNA]</scope>
    <source>
        <strain evidence="2 3">M1-105</strain>
    </source>
</reference>
<sequence length="155" mass="15461">MKLQTTILLPLIAPLALAQDYNAVLTSIQAIKSNTTALTTAVNTVTPGLLGLPSSLQVQVSGVTLSRTLNASAGTAAASAPFGDDGSRQVAAALADLQGAVRDSLNATVAKKDAFGDLSPVVLASLYALRQGTEGFGAAVAGKLAGADNVQQAGQ</sequence>
<dbReference type="Gene3D" id="1.20.1280.140">
    <property type="match status" value="1"/>
</dbReference>
<feature type="chain" id="PRO_5047444125" evidence="1">
    <location>
        <begin position="19"/>
        <end position="155"/>
    </location>
</feature>
<gene>
    <name evidence="2" type="ORF">SLS56_010246</name>
</gene>
<dbReference type="PANTHER" id="PTHR38123:SF4">
    <property type="entry name" value="CELL WALL GALACTOMANNOPROTEIN, PUTATIVE (AFU_ORTHOLOGUE AFUA_4G00870)-RELATED"/>
    <property type="match status" value="1"/>
</dbReference>
<keyword evidence="1" id="KW-0732">Signal</keyword>
<organism evidence="2 3">
    <name type="scientific">Neofusicoccum ribis</name>
    <dbReference type="NCBI Taxonomy" id="45134"/>
    <lineage>
        <taxon>Eukaryota</taxon>
        <taxon>Fungi</taxon>
        <taxon>Dikarya</taxon>
        <taxon>Ascomycota</taxon>
        <taxon>Pezizomycotina</taxon>
        <taxon>Dothideomycetes</taxon>
        <taxon>Dothideomycetes incertae sedis</taxon>
        <taxon>Botryosphaeriales</taxon>
        <taxon>Botryosphaeriaceae</taxon>
        <taxon>Neofusicoccum</taxon>
    </lineage>
</organism>
<comment type="caution">
    <text evidence="2">The sequence shown here is derived from an EMBL/GenBank/DDBJ whole genome shotgun (WGS) entry which is preliminary data.</text>
</comment>
<dbReference type="Proteomes" id="UP001521116">
    <property type="component" value="Unassembled WGS sequence"/>
</dbReference>
<protein>
    <submittedName>
        <fullName evidence="2">Uncharacterized protein</fullName>
    </submittedName>
</protein>
<accession>A0ABR3SFU1</accession>
<dbReference type="Pfam" id="PF12296">
    <property type="entry name" value="HsbA"/>
    <property type="match status" value="1"/>
</dbReference>
<proteinExistence type="predicted"/>
<evidence type="ECO:0000256" key="1">
    <source>
        <dbReference type="SAM" id="SignalP"/>
    </source>
</evidence>
<dbReference type="InterPro" id="IPR021054">
    <property type="entry name" value="Cell_wall_mannoprotein_1"/>
</dbReference>
<feature type="signal peptide" evidence="1">
    <location>
        <begin position="1"/>
        <end position="18"/>
    </location>
</feature>
<evidence type="ECO:0000313" key="3">
    <source>
        <dbReference type="Proteomes" id="UP001521116"/>
    </source>
</evidence>
<dbReference type="PANTHER" id="PTHR38123">
    <property type="entry name" value="CELL WALL SERINE-THREONINE-RICH GALACTOMANNOPROTEIN MP1 (AFU_ORTHOLOGUE AFUA_4G03240)"/>
    <property type="match status" value="1"/>
</dbReference>
<dbReference type="EMBL" id="JAJVDC020000194">
    <property type="protein sequence ID" value="KAL1619112.1"/>
    <property type="molecule type" value="Genomic_DNA"/>
</dbReference>
<name>A0ABR3SFU1_9PEZI</name>
<feature type="non-terminal residue" evidence="2">
    <location>
        <position position="155"/>
    </location>
</feature>
<evidence type="ECO:0000313" key="2">
    <source>
        <dbReference type="EMBL" id="KAL1619112.1"/>
    </source>
</evidence>